<evidence type="ECO:0000256" key="4">
    <source>
        <dbReference type="ARBA" id="ARBA00022989"/>
    </source>
</evidence>
<feature type="transmembrane region" description="Helical" evidence="7">
    <location>
        <begin position="334"/>
        <end position="357"/>
    </location>
</feature>
<evidence type="ECO:0000256" key="2">
    <source>
        <dbReference type="ARBA" id="ARBA00022448"/>
    </source>
</evidence>
<proteinExistence type="predicted"/>
<feature type="transmembrane region" description="Helical" evidence="7">
    <location>
        <begin position="137"/>
        <end position="161"/>
    </location>
</feature>
<dbReference type="PANTHER" id="PTHR32468">
    <property type="entry name" value="CATION/H + ANTIPORTER"/>
    <property type="match status" value="1"/>
</dbReference>
<evidence type="ECO:0000256" key="6">
    <source>
        <dbReference type="ARBA" id="ARBA00023136"/>
    </source>
</evidence>
<feature type="transmembrane region" description="Helical" evidence="7">
    <location>
        <begin position="173"/>
        <end position="199"/>
    </location>
</feature>
<dbReference type="Gene3D" id="1.20.1530.20">
    <property type="match status" value="1"/>
</dbReference>
<feature type="transmembrane region" description="Helical" evidence="7">
    <location>
        <begin position="219"/>
        <end position="240"/>
    </location>
</feature>
<dbReference type="STRING" id="661399.AQJ67_25640"/>
<keyword evidence="4 7" id="KW-1133">Transmembrane helix</keyword>
<evidence type="ECO:0000256" key="7">
    <source>
        <dbReference type="SAM" id="Phobius"/>
    </source>
</evidence>
<evidence type="ECO:0000313" key="10">
    <source>
        <dbReference type="Proteomes" id="UP000053429"/>
    </source>
</evidence>
<keyword evidence="3 7" id="KW-0812">Transmembrane</keyword>
<keyword evidence="2" id="KW-0813">Transport</keyword>
<feature type="domain" description="Cation/H+ exchanger transmembrane" evidence="8">
    <location>
        <begin position="20"/>
        <end position="422"/>
    </location>
</feature>
<feature type="transmembrane region" description="Helical" evidence="7">
    <location>
        <begin position="308"/>
        <end position="328"/>
    </location>
</feature>
<accession>A0A101TVP9</accession>
<protein>
    <recommendedName>
        <fullName evidence="8">Cation/H+ exchanger transmembrane domain-containing protein</fullName>
    </recommendedName>
</protein>
<keyword evidence="6 7" id="KW-0472">Membrane</keyword>
<evidence type="ECO:0000256" key="1">
    <source>
        <dbReference type="ARBA" id="ARBA00004141"/>
    </source>
</evidence>
<comment type="caution">
    <text evidence="9">The sequence shown here is derived from an EMBL/GenBank/DDBJ whole genome shotgun (WGS) entry which is preliminary data.</text>
</comment>
<evidence type="ECO:0000256" key="3">
    <source>
        <dbReference type="ARBA" id="ARBA00022692"/>
    </source>
</evidence>
<dbReference type="InterPro" id="IPR038770">
    <property type="entry name" value="Na+/solute_symporter_sf"/>
</dbReference>
<reference evidence="9 10" key="1">
    <citation type="submission" date="2015-10" db="EMBL/GenBank/DDBJ databases">
        <title>Draft genome sequence of Streptomyces caeruleatus NRRL B-24802, type strain for the species Streptomyces caeruleatus.</title>
        <authorList>
            <person name="Ruckert C."/>
            <person name="Winkler A."/>
            <person name="Kalinowski J."/>
            <person name="Kampfer P."/>
            <person name="Glaeser S."/>
        </authorList>
    </citation>
    <scope>NUCLEOTIDE SEQUENCE [LARGE SCALE GENOMIC DNA]</scope>
    <source>
        <strain evidence="9 10">NRRL B-24802</strain>
    </source>
</reference>
<feature type="transmembrane region" description="Helical" evidence="7">
    <location>
        <begin position="277"/>
        <end position="296"/>
    </location>
</feature>
<dbReference type="GO" id="GO:0015297">
    <property type="term" value="F:antiporter activity"/>
    <property type="evidence" value="ECO:0007669"/>
    <property type="project" value="InterPro"/>
</dbReference>
<evidence type="ECO:0000259" key="8">
    <source>
        <dbReference type="Pfam" id="PF00999"/>
    </source>
</evidence>
<dbReference type="RefSeq" id="WP_062721518.1">
    <property type="nucleotide sequence ID" value="NZ_KQ948931.1"/>
</dbReference>
<feature type="transmembrane region" description="Helical" evidence="7">
    <location>
        <begin position="394"/>
        <end position="418"/>
    </location>
</feature>
<gene>
    <name evidence="9" type="ORF">AQJ67_25640</name>
</gene>
<dbReference type="Proteomes" id="UP000053429">
    <property type="component" value="Unassembled WGS sequence"/>
</dbReference>
<feature type="transmembrane region" description="Helical" evidence="7">
    <location>
        <begin position="69"/>
        <end position="91"/>
    </location>
</feature>
<dbReference type="EMBL" id="LMWY01000032">
    <property type="protein sequence ID" value="KUN99368.1"/>
    <property type="molecule type" value="Genomic_DNA"/>
</dbReference>
<dbReference type="InterPro" id="IPR006153">
    <property type="entry name" value="Cation/H_exchanger_TM"/>
</dbReference>
<dbReference type="GO" id="GO:0016020">
    <property type="term" value="C:membrane"/>
    <property type="evidence" value="ECO:0007669"/>
    <property type="project" value="UniProtKB-SubCell"/>
</dbReference>
<keyword evidence="10" id="KW-1185">Reference proteome</keyword>
<feature type="transmembrane region" description="Helical" evidence="7">
    <location>
        <begin position="103"/>
        <end position="125"/>
    </location>
</feature>
<organism evidence="9 10">
    <name type="scientific">Streptomyces caeruleatus</name>
    <dbReference type="NCBI Taxonomy" id="661399"/>
    <lineage>
        <taxon>Bacteria</taxon>
        <taxon>Bacillati</taxon>
        <taxon>Actinomycetota</taxon>
        <taxon>Actinomycetes</taxon>
        <taxon>Kitasatosporales</taxon>
        <taxon>Streptomycetaceae</taxon>
        <taxon>Streptomyces</taxon>
    </lineage>
</organism>
<sequence>MSQTELCRVLLALALLLAAAHATGRLFARFRQPPVIGEILGGLVLGPTVLGQLLPGVENWLFPAKGPVAFGPALVYQLGMLLLMFTAGVEMRTVFSRKDGRSVAVIAVAGMAVPFAIGLLAVKVVDTGDLVGPADDVTALTLVLACAIAVTSIPVISRIMLDIGIIRTRFAKVVLSVAVVEDVVLNVILSVALGMVAGAGSDGFGLAHTLGVGSANASAAYHSVASVVFFVVMALVALALRRLPRPARGGPAGAGSPLGAVAVRMAVLLAVAASCVYLGVAPMFGAFVVGLLSGMAGQTSRSEPLGQLRGFAAGFFIPVYFATVGLKLDLVHSFDLWFTVGFILVACLAKAASAYVGARLASRSKAESLDLAVALNARGGPGIVLATVSFDAGIVNASLFTTLILTAIVTSQIAGWWLERAVARGAFAAEGVPAPRAEDAGAGTKTPVDATSG</sequence>
<dbReference type="GO" id="GO:1902600">
    <property type="term" value="P:proton transmembrane transport"/>
    <property type="evidence" value="ECO:0007669"/>
    <property type="project" value="InterPro"/>
</dbReference>
<dbReference type="PANTHER" id="PTHR32468:SF0">
    <property type="entry name" value="K(+)_H(+) ANTIPORTER 1"/>
    <property type="match status" value="1"/>
</dbReference>
<dbReference type="InterPro" id="IPR050794">
    <property type="entry name" value="CPA2_transporter"/>
</dbReference>
<evidence type="ECO:0000313" key="9">
    <source>
        <dbReference type="EMBL" id="KUN99368.1"/>
    </source>
</evidence>
<comment type="subcellular location">
    <subcellularLocation>
        <location evidence="1">Membrane</location>
        <topology evidence="1">Multi-pass membrane protein</topology>
    </subcellularLocation>
</comment>
<keyword evidence="5" id="KW-0406">Ion transport</keyword>
<dbReference type="OrthoDB" id="9793589at2"/>
<dbReference type="Pfam" id="PF00999">
    <property type="entry name" value="Na_H_Exchanger"/>
    <property type="match status" value="1"/>
</dbReference>
<evidence type="ECO:0000256" key="5">
    <source>
        <dbReference type="ARBA" id="ARBA00023065"/>
    </source>
</evidence>
<name>A0A101TVP9_9ACTN</name>
<dbReference type="AlphaFoldDB" id="A0A101TVP9"/>